<dbReference type="AlphaFoldDB" id="A0A158JD70"/>
<feature type="transmembrane region" description="Helical" evidence="1">
    <location>
        <begin position="27"/>
        <end position="49"/>
    </location>
</feature>
<name>A0A158JD70_9BURK</name>
<dbReference type="EMBL" id="FCOM02000015">
    <property type="protein sequence ID" value="SAL66409.1"/>
    <property type="molecule type" value="Genomic_DNA"/>
</dbReference>
<accession>A0A158JD70</accession>
<evidence type="ECO:0000313" key="3">
    <source>
        <dbReference type="Proteomes" id="UP000055019"/>
    </source>
</evidence>
<keyword evidence="1" id="KW-0812">Transmembrane</keyword>
<evidence type="ECO:0000256" key="1">
    <source>
        <dbReference type="SAM" id="Phobius"/>
    </source>
</evidence>
<keyword evidence="1" id="KW-1133">Transmembrane helix</keyword>
<gene>
    <name evidence="2" type="ORF">AWB74_03720</name>
</gene>
<reference evidence="2" key="1">
    <citation type="submission" date="2016-01" db="EMBL/GenBank/DDBJ databases">
        <authorList>
            <person name="Peeters C."/>
        </authorList>
    </citation>
    <scope>NUCLEOTIDE SEQUENCE [LARGE SCALE GENOMIC DNA]</scope>
    <source>
        <strain evidence="2">LMG 29317</strain>
    </source>
</reference>
<proteinExistence type="predicted"/>
<keyword evidence="1" id="KW-0472">Membrane</keyword>
<protein>
    <submittedName>
        <fullName evidence="2">Uncharacterized protein</fullName>
    </submittedName>
</protein>
<sequence length="75" mass="8312">MHLALLCTFATLANIGARKLGTRLYTGTWHIPLSVLIGAGVELAVKYVLDKIGRVFRSRVDRRSIFDAFRCASFG</sequence>
<organism evidence="2 3">
    <name type="scientific">Caballeronia arvi</name>
    <dbReference type="NCBI Taxonomy" id="1777135"/>
    <lineage>
        <taxon>Bacteria</taxon>
        <taxon>Pseudomonadati</taxon>
        <taxon>Pseudomonadota</taxon>
        <taxon>Betaproteobacteria</taxon>
        <taxon>Burkholderiales</taxon>
        <taxon>Burkholderiaceae</taxon>
        <taxon>Caballeronia</taxon>
    </lineage>
</organism>
<dbReference type="Proteomes" id="UP000055019">
    <property type="component" value="Unassembled WGS sequence"/>
</dbReference>
<comment type="caution">
    <text evidence="2">The sequence shown here is derived from an EMBL/GenBank/DDBJ whole genome shotgun (WGS) entry which is preliminary data.</text>
</comment>
<evidence type="ECO:0000313" key="2">
    <source>
        <dbReference type="EMBL" id="SAL66409.1"/>
    </source>
</evidence>
<keyword evidence="3" id="KW-1185">Reference proteome</keyword>